<reference evidence="1" key="1">
    <citation type="submission" date="2022-10" db="EMBL/GenBank/DDBJ databases">
        <title>Complete Genome of Trichothecium roseum strain YXFP-22015, a Plant Pathogen Isolated from Citrus.</title>
        <authorList>
            <person name="Wang Y."/>
            <person name="Zhu L."/>
        </authorList>
    </citation>
    <scope>NUCLEOTIDE SEQUENCE</scope>
    <source>
        <strain evidence="1">YXFP-22015</strain>
    </source>
</reference>
<comment type="caution">
    <text evidence="1">The sequence shown here is derived from an EMBL/GenBank/DDBJ whole genome shotgun (WGS) entry which is preliminary data.</text>
</comment>
<accession>A0ACC0V6G9</accession>
<gene>
    <name evidence="1" type="ORF">N3K66_003337</name>
</gene>
<keyword evidence="2" id="KW-1185">Reference proteome</keyword>
<proteinExistence type="predicted"/>
<dbReference type="EMBL" id="CM047942">
    <property type="protein sequence ID" value="KAI9901520.1"/>
    <property type="molecule type" value="Genomic_DNA"/>
</dbReference>
<organism evidence="1 2">
    <name type="scientific">Trichothecium roseum</name>
    <dbReference type="NCBI Taxonomy" id="47278"/>
    <lineage>
        <taxon>Eukaryota</taxon>
        <taxon>Fungi</taxon>
        <taxon>Dikarya</taxon>
        <taxon>Ascomycota</taxon>
        <taxon>Pezizomycotina</taxon>
        <taxon>Sordariomycetes</taxon>
        <taxon>Hypocreomycetidae</taxon>
        <taxon>Hypocreales</taxon>
        <taxon>Hypocreales incertae sedis</taxon>
        <taxon>Trichothecium</taxon>
    </lineage>
</organism>
<protein>
    <submittedName>
        <fullName evidence="1">Uncharacterized protein</fullName>
    </submittedName>
</protein>
<evidence type="ECO:0000313" key="2">
    <source>
        <dbReference type="Proteomes" id="UP001163324"/>
    </source>
</evidence>
<name>A0ACC0V6G9_9HYPO</name>
<sequence>MGSTISTPWDRKAKAPENFASGFGSLGDKVYGLYEWLYKKDGQTFPFIVATTKKGGLLICSVVRDNKPGSATPIKYYTRHRKTVASGPVYSVVTDNEKLIYCGGSMLFIEEIDLFEKKLKLVKKHTLDSPATSLQVIRGKIHVVTQAHSLEIIDHRCNPESEEMELIHTDRVNREAAHMISIGPLANQSPWPLSLLSDTTGGIWGLQTPWGETNKELGLAFSGQLTSSVRRFVRGQCRQAWDWDTRKNRRFGLLMATPNGADILGVSIDGSIRHFSLLTAELARFLFLIQKLSFACPTLDPPYPERAENLSFSVPNDEGEASGVNGLHIDGDFLMRCLRLKNLEELLSRNSEISQHYYARLDALDGGAYTQEFKKSETLDEEAKLQYIGLGYEILEFVLAPAI</sequence>
<evidence type="ECO:0000313" key="1">
    <source>
        <dbReference type="EMBL" id="KAI9901520.1"/>
    </source>
</evidence>
<dbReference type="Proteomes" id="UP001163324">
    <property type="component" value="Chromosome 3"/>
</dbReference>